<accession>A0ABD1XQG2</accession>
<organism evidence="1 2">
    <name type="scientific">Riccia fluitans</name>
    <dbReference type="NCBI Taxonomy" id="41844"/>
    <lineage>
        <taxon>Eukaryota</taxon>
        <taxon>Viridiplantae</taxon>
        <taxon>Streptophyta</taxon>
        <taxon>Embryophyta</taxon>
        <taxon>Marchantiophyta</taxon>
        <taxon>Marchantiopsida</taxon>
        <taxon>Marchantiidae</taxon>
        <taxon>Marchantiales</taxon>
        <taxon>Ricciaceae</taxon>
        <taxon>Riccia</taxon>
    </lineage>
</organism>
<dbReference type="AlphaFoldDB" id="A0ABD1XQG2"/>
<evidence type="ECO:0000313" key="1">
    <source>
        <dbReference type="EMBL" id="KAL2611166.1"/>
    </source>
</evidence>
<dbReference type="Proteomes" id="UP001605036">
    <property type="component" value="Unassembled WGS sequence"/>
</dbReference>
<proteinExistence type="predicted"/>
<sequence length="147" mass="15965">MCLLSTFLPFVFNSIRDYFSFLFVRDAFSFQIDRPSRKPALLLILALIVQKDNMYSAVGRTALAAVSGGAALLGFAFLSSNTSSVSPSISAPTMSAAPVVTVPDVRAAEVLEPHCDCGPLWECMQKELGSCGLLDKQLRDCLARNKR</sequence>
<dbReference type="EMBL" id="JBHFFA010000007">
    <property type="protein sequence ID" value="KAL2611166.1"/>
    <property type="molecule type" value="Genomic_DNA"/>
</dbReference>
<gene>
    <name evidence="1" type="ORF">R1flu_022858</name>
</gene>
<evidence type="ECO:0000313" key="2">
    <source>
        <dbReference type="Proteomes" id="UP001605036"/>
    </source>
</evidence>
<comment type="caution">
    <text evidence="1">The sequence shown here is derived from an EMBL/GenBank/DDBJ whole genome shotgun (WGS) entry which is preliminary data.</text>
</comment>
<name>A0ABD1XQG2_9MARC</name>
<reference evidence="1 2" key="1">
    <citation type="submission" date="2024-09" db="EMBL/GenBank/DDBJ databases">
        <title>Chromosome-scale assembly of Riccia fluitans.</title>
        <authorList>
            <person name="Paukszto L."/>
            <person name="Sawicki J."/>
            <person name="Karawczyk K."/>
            <person name="Piernik-Szablinska J."/>
            <person name="Szczecinska M."/>
            <person name="Mazdziarz M."/>
        </authorList>
    </citation>
    <scope>NUCLEOTIDE SEQUENCE [LARGE SCALE GENOMIC DNA]</scope>
    <source>
        <strain evidence="1">Rf_01</strain>
        <tissue evidence="1">Aerial parts of the thallus</tissue>
    </source>
</reference>
<keyword evidence="2" id="KW-1185">Reference proteome</keyword>
<protein>
    <submittedName>
        <fullName evidence="1">Uncharacterized protein</fullName>
    </submittedName>
</protein>